<keyword evidence="7" id="KW-0677">Repeat</keyword>
<dbReference type="FunFam" id="1.10.10.10:FF:000322">
    <property type="entry name" value="Probable disease resistance protein At1g63360"/>
    <property type="match status" value="1"/>
</dbReference>
<evidence type="ECO:0000256" key="5">
    <source>
        <dbReference type="ARBA" id="ARBA00022614"/>
    </source>
</evidence>
<dbReference type="GO" id="GO:0005737">
    <property type="term" value="C:cytoplasm"/>
    <property type="evidence" value="ECO:0007669"/>
    <property type="project" value="UniProtKB-SubCell"/>
</dbReference>
<dbReference type="AlphaFoldDB" id="A0ABD2YU14"/>
<comment type="similarity">
    <text evidence="3">Belongs to the disease resistance NB-LRR family.</text>
</comment>
<protein>
    <recommendedName>
        <fullName evidence="17">NB-ARC domain-containing protein</fullName>
    </recommendedName>
</protein>
<evidence type="ECO:0000313" key="16">
    <source>
        <dbReference type="Proteomes" id="UP001630127"/>
    </source>
</evidence>
<evidence type="ECO:0000256" key="1">
    <source>
        <dbReference type="ARBA" id="ARBA00002074"/>
    </source>
</evidence>
<proteinExistence type="inferred from homology"/>
<dbReference type="Pfam" id="PF00931">
    <property type="entry name" value="NB-ARC"/>
    <property type="match status" value="1"/>
</dbReference>
<dbReference type="InterPro" id="IPR002182">
    <property type="entry name" value="NB-ARC"/>
</dbReference>
<reference evidence="15 16" key="1">
    <citation type="submission" date="2024-11" db="EMBL/GenBank/DDBJ databases">
        <title>A near-complete genome assembly of Cinchona calisaya.</title>
        <authorList>
            <person name="Lian D.C."/>
            <person name="Zhao X.W."/>
            <person name="Wei L."/>
        </authorList>
    </citation>
    <scope>NUCLEOTIDE SEQUENCE [LARGE SCALE GENOMIC DNA]</scope>
    <source>
        <tissue evidence="15">Nenye</tissue>
    </source>
</reference>
<dbReference type="InterPro" id="IPR027417">
    <property type="entry name" value="P-loop_NTPase"/>
</dbReference>
<evidence type="ECO:0000256" key="6">
    <source>
        <dbReference type="ARBA" id="ARBA00022667"/>
    </source>
</evidence>
<keyword evidence="8" id="KW-0547">Nucleotide-binding</keyword>
<keyword evidence="9" id="KW-0611">Plant defense</keyword>
<comment type="caution">
    <text evidence="15">The sequence shown here is derived from an EMBL/GenBank/DDBJ whole genome shotgun (WGS) entry which is preliminary data.</text>
</comment>
<accession>A0ABD2YU14</accession>
<evidence type="ECO:0000256" key="2">
    <source>
        <dbReference type="ARBA" id="ARBA00004496"/>
    </source>
</evidence>
<keyword evidence="10" id="KW-0067">ATP-binding</keyword>
<dbReference type="SUPFAM" id="SSF52058">
    <property type="entry name" value="L domain-like"/>
    <property type="match status" value="1"/>
</dbReference>
<evidence type="ECO:0000313" key="15">
    <source>
        <dbReference type="EMBL" id="KAL3509013.1"/>
    </source>
</evidence>
<keyword evidence="5" id="KW-0433">Leucine-rich repeat</keyword>
<dbReference type="GO" id="GO:0005524">
    <property type="term" value="F:ATP binding"/>
    <property type="evidence" value="ECO:0007669"/>
    <property type="project" value="UniProtKB-KW"/>
</dbReference>
<dbReference type="InterPro" id="IPR058922">
    <property type="entry name" value="WHD_DRP"/>
</dbReference>
<name>A0ABD2YU14_9GENT</name>
<dbReference type="Proteomes" id="UP001630127">
    <property type="component" value="Unassembled WGS sequence"/>
</dbReference>
<dbReference type="EMBL" id="JBJUIK010000012">
    <property type="protein sequence ID" value="KAL3509013.1"/>
    <property type="molecule type" value="Genomic_DNA"/>
</dbReference>
<dbReference type="InterPro" id="IPR021929">
    <property type="entry name" value="R1A-like_N"/>
</dbReference>
<dbReference type="PRINTS" id="PR00364">
    <property type="entry name" value="DISEASERSIST"/>
</dbReference>
<dbReference type="Pfam" id="PF23559">
    <property type="entry name" value="WHD_DRP"/>
    <property type="match status" value="1"/>
</dbReference>
<dbReference type="Gene3D" id="1.10.8.430">
    <property type="entry name" value="Helical domain of apoptotic protease-activating factors"/>
    <property type="match status" value="1"/>
</dbReference>
<evidence type="ECO:0000259" key="12">
    <source>
        <dbReference type="Pfam" id="PF12061"/>
    </source>
</evidence>
<evidence type="ECO:0000259" key="13">
    <source>
        <dbReference type="Pfam" id="PF23559"/>
    </source>
</evidence>
<dbReference type="PANTHER" id="PTHR23155">
    <property type="entry name" value="DISEASE RESISTANCE PROTEIN RP"/>
    <property type="match status" value="1"/>
</dbReference>
<dbReference type="InterPro" id="IPR055414">
    <property type="entry name" value="LRR_R13L4/SHOC2-like"/>
</dbReference>
<dbReference type="GO" id="GO:0051607">
    <property type="term" value="P:defense response to virus"/>
    <property type="evidence" value="ECO:0007669"/>
    <property type="project" value="UniProtKB-ARBA"/>
</dbReference>
<keyword evidence="4" id="KW-0963">Cytoplasm</keyword>
<dbReference type="Pfam" id="PF23598">
    <property type="entry name" value="LRR_14"/>
    <property type="match status" value="1"/>
</dbReference>
<dbReference type="Gene3D" id="3.40.50.300">
    <property type="entry name" value="P-loop containing nucleotide triphosphate hydrolases"/>
    <property type="match status" value="1"/>
</dbReference>
<dbReference type="Gene3D" id="3.80.10.10">
    <property type="entry name" value="Ribonuclease Inhibitor"/>
    <property type="match status" value="2"/>
</dbReference>
<evidence type="ECO:0000259" key="11">
    <source>
        <dbReference type="Pfam" id="PF00931"/>
    </source>
</evidence>
<dbReference type="GO" id="GO:0009626">
    <property type="term" value="P:plant-type hypersensitive response"/>
    <property type="evidence" value="ECO:0007669"/>
    <property type="project" value="UniProtKB-KW"/>
</dbReference>
<sequence>MVSNNPVDSILLNFQFVLDKMEFKRHFILTPFNELEFKRNSLFLKIFQLCATKWSNNHQMFLESNDDHNKLDLPSFLSSIEDSVNKIGRDMESLRRRSETSFQSGVPPSKYRELHALFASLQLVDSNLRENIKCFKQEIIKVYITLSDYYSSLQSSCCLMRGDELVDIIHSILQHLVYIVDDRHFCNYMVKHNKALPAQIEALEDMLTFLNSFIGFAKLFCIEGHELEHLFTRIQVVALIAARLSYICLFYKEDEEVRDPKMCSMMSELLQKINPVVLQVYETCINVLTVSKFSASKMDELIVRDFNDSLIGSLWQLLLCNTMFMVSEKGQMKLLYEGLRFFRSILREPQEQTDELDGRFLTILIGAAIVICSLYVVNNVNEVDINDSVVRDSPDCCAMLVNINNDIKLIKAQITGSSMMGNLPSNQIFEGQVVSKTSSLMPSKGKITTVKEVIVELKDEAKKVNDQLIGGSENLEIIPIVGMPGLGKTTLAKKIYNNPSIMHHFHICLWNTVSQVYNKKNLLLQILCDDGNLSRKNEEPRNMDEDDLLQKLYQKLKGNRYLVVFDDVWDIRVWNDLRFSFPNDKNGSRILFTSRFSNVASEVEIGREPHNLRSLTDSESWELLKRKVFGKEDCPQELHGLGMEIAKNCKGLPLTVVIIAGILASIEHSGWAEVAKSLTSTFVYETDMCKNTLQMSYEHLPHYLKPCLLYFGAFLEDQEIKAKKLMWLWIAEGFVQDPMRLEDVAEEYMMDLINRNLVMVSKQNSAGGVKACTIHDLLHEFCRSKAKEENFLMMLQGYDELSVFSAPTNLQRLSICSKYKDFKKSRIFCPNLSSLLFANQIKEYLWWMTADISLICCIYKHLRVLDLEQIRLHCEDFLNEITVLGQLRYLAIQGIMKAIPPSIANLSNLETFLVNCDATVVVSLPETIWNMKKLKHLHIQSDHGCYFPKGNLLDYNSNLHELDTLSRLHVSSGKRLEEILKKIPNIRQLEMKVSKKFSGCSLDSVNQLESLESLKISTGFEFQQEIEYCFPSTLKKLTLKLMYLPWSKISLIEELPNLEVLKLLGGSFQGKRWDMKGGGFPELRVLWLEELDLVEWIDTDCDGDCIPCLEKLVLVESLDLKKVPSCLMSIPTLEMIKVRARKGDKESRSLESLVRGIEEEQQSNGNENLNILIELF</sequence>
<comment type="subcellular location">
    <subcellularLocation>
        <location evidence="2">Cytoplasm</location>
    </subcellularLocation>
</comment>
<feature type="domain" description="Disease resistance protein winged helix" evidence="13">
    <location>
        <begin position="714"/>
        <end position="781"/>
    </location>
</feature>
<dbReference type="InterPro" id="IPR042197">
    <property type="entry name" value="Apaf_helical"/>
</dbReference>
<evidence type="ECO:0000256" key="9">
    <source>
        <dbReference type="ARBA" id="ARBA00022821"/>
    </source>
</evidence>
<dbReference type="InterPro" id="IPR036388">
    <property type="entry name" value="WH-like_DNA-bd_sf"/>
</dbReference>
<evidence type="ECO:0000256" key="7">
    <source>
        <dbReference type="ARBA" id="ARBA00022737"/>
    </source>
</evidence>
<evidence type="ECO:0000256" key="10">
    <source>
        <dbReference type="ARBA" id="ARBA00022840"/>
    </source>
</evidence>
<organism evidence="15 16">
    <name type="scientific">Cinchona calisaya</name>
    <dbReference type="NCBI Taxonomy" id="153742"/>
    <lineage>
        <taxon>Eukaryota</taxon>
        <taxon>Viridiplantae</taxon>
        <taxon>Streptophyta</taxon>
        <taxon>Embryophyta</taxon>
        <taxon>Tracheophyta</taxon>
        <taxon>Spermatophyta</taxon>
        <taxon>Magnoliopsida</taxon>
        <taxon>eudicotyledons</taxon>
        <taxon>Gunneridae</taxon>
        <taxon>Pentapetalae</taxon>
        <taxon>asterids</taxon>
        <taxon>lamiids</taxon>
        <taxon>Gentianales</taxon>
        <taxon>Rubiaceae</taxon>
        <taxon>Cinchonoideae</taxon>
        <taxon>Cinchoneae</taxon>
        <taxon>Cinchona</taxon>
    </lineage>
</organism>
<dbReference type="Gene3D" id="1.10.10.10">
    <property type="entry name" value="Winged helix-like DNA-binding domain superfamily/Winged helix DNA-binding domain"/>
    <property type="match status" value="1"/>
</dbReference>
<keyword evidence="6" id="KW-0381">Hypersensitive response</keyword>
<evidence type="ECO:0008006" key="17">
    <source>
        <dbReference type="Google" id="ProtNLM"/>
    </source>
</evidence>
<dbReference type="SUPFAM" id="SSF52540">
    <property type="entry name" value="P-loop containing nucleoside triphosphate hydrolases"/>
    <property type="match status" value="1"/>
</dbReference>
<dbReference type="PANTHER" id="PTHR23155:SF1152">
    <property type="entry name" value="AAA+ ATPASE DOMAIN-CONTAINING PROTEIN"/>
    <property type="match status" value="1"/>
</dbReference>
<evidence type="ECO:0000259" key="14">
    <source>
        <dbReference type="Pfam" id="PF23598"/>
    </source>
</evidence>
<gene>
    <name evidence="15" type="ORF">ACH5RR_028414</name>
</gene>
<feature type="domain" description="Disease resistance R13L4/SHOC-2-like LRR" evidence="14">
    <location>
        <begin position="859"/>
        <end position="1144"/>
    </location>
</feature>
<feature type="domain" description="Late blight resistance protein R1A-like N-terminal" evidence="12">
    <location>
        <begin position="130"/>
        <end position="383"/>
    </location>
</feature>
<evidence type="ECO:0000256" key="8">
    <source>
        <dbReference type="ARBA" id="ARBA00022741"/>
    </source>
</evidence>
<dbReference type="Pfam" id="PF12061">
    <property type="entry name" value="NB-LRR"/>
    <property type="match status" value="1"/>
</dbReference>
<keyword evidence="16" id="KW-1185">Reference proteome</keyword>
<dbReference type="FunFam" id="3.40.50.300:FF:001091">
    <property type="entry name" value="Probable disease resistance protein At1g61300"/>
    <property type="match status" value="1"/>
</dbReference>
<dbReference type="InterPro" id="IPR032675">
    <property type="entry name" value="LRR_dom_sf"/>
</dbReference>
<dbReference type="InterPro" id="IPR044974">
    <property type="entry name" value="Disease_R_plants"/>
</dbReference>
<evidence type="ECO:0000256" key="4">
    <source>
        <dbReference type="ARBA" id="ARBA00022490"/>
    </source>
</evidence>
<feature type="domain" description="NB-ARC" evidence="11">
    <location>
        <begin position="459"/>
        <end position="633"/>
    </location>
</feature>
<comment type="function">
    <text evidence="1">Confers resistance to late blight (Phytophthora infestans) races carrying the avirulence gene Avr1. Resistance proteins guard the plant against pathogens that contain an appropriate avirulence protein via an indirect interaction with this avirulence protein. That triggers a defense system including the hypersensitive response, which restricts the pathogen growth.</text>
</comment>
<evidence type="ECO:0000256" key="3">
    <source>
        <dbReference type="ARBA" id="ARBA00008894"/>
    </source>
</evidence>